<dbReference type="PROSITE" id="PS00061">
    <property type="entry name" value="ADH_SHORT"/>
    <property type="match status" value="1"/>
</dbReference>
<sequence>MVQRLAGKTALITAAGQGIGYAAAELFAREGARVIATDLRIDALAALPVEARQLDVLDGAAITALAQELGALDVLFNCAGFVHAGSILEASEEDWDFAFDLNAKAMYRTIRAFLPAMLAKGGGSIINMSSAASSVKGVPNRFVYGASKAAVIGLTKAVAADFVTRGIRCNAICPGTVSSPSLEQRIAAQAAAQGTSVDAARAAFVARQPMGRVGKPEEIAALALYLASDESGFTTGQAHVIDGGWSN</sequence>
<name>A0ABR6FWG0_9BURK</name>
<dbReference type="EC" id="1.1.1.-" evidence="4"/>
<evidence type="ECO:0000313" key="5">
    <source>
        <dbReference type="Proteomes" id="UP000533533"/>
    </source>
</evidence>
<evidence type="ECO:0000256" key="2">
    <source>
        <dbReference type="ARBA" id="ARBA00023002"/>
    </source>
</evidence>
<dbReference type="Gene3D" id="3.40.50.720">
    <property type="entry name" value="NAD(P)-binding Rossmann-like Domain"/>
    <property type="match status" value="1"/>
</dbReference>
<evidence type="ECO:0000313" key="4">
    <source>
        <dbReference type="EMBL" id="MBB2931767.1"/>
    </source>
</evidence>
<dbReference type="InterPro" id="IPR036291">
    <property type="entry name" value="NAD(P)-bd_dom_sf"/>
</dbReference>
<dbReference type="PANTHER" id="PTHR43477">
    <property type="entry name" value="DIHYDROANTICAPSIN 7-DEHYDROGENASE"/>
    <property type="match status" value="1"/>
</dbReference>
<dbReference type="EMBL" id="JACHVZ010000021">
    <property type="protein sequence ID" value="MBB2931767.1"/>
    <property type="molecule type" value="Genomic_DNA"/>
</dbReference>
<dbReference type="PRINTS" id="PR00081">
    <property type="entry name" value="GDHRDH"/>
</dbReference>
<dbReference type="Pfam" id="PF13561">
    <property type="entry name" value="adh_short_C2"/>
    <property type="match status" value="1"/>
</dbReference>
<dbReference type="CDD" id="cd05368">
    <property type="entry name" value="DHRS6_like_SDR_c"/>
    <property type="match status" value="1"/>
</dbReference>
<evidence type="ECO:0000256" key="1">
    <source>
        <dbReference type="ARBA" id="ARBA00006484"/>
    </source>
</evidence>
<dbReference type="InterPro" id="IPR002347">
    <property type="entry name" value="SDR_fam"/>
</dbReference>
<dbReference type="PRINTS" id="PR00080">
    <property type="entry name" value="SDRFAMILY"/>
</dbReference>
<organism evidence="4 5">
    <name type="scientific">Paraburkholderia silvatlantica</name>
    <dbReference type="NCBI Taxonomy" id="321895"/>
    <lineage>
        <taxon>Bacteria</taxon>
        <taxon>Pseudomonadati</taxon>
        <taxon>Pseudomonadota</taxon>
        <taxon>Betaproteobacteria</taxon>
        <taxon>Burkholderiales</taxon>
        <taxon>Burkholderiaceae</taxon>
        <taxon>Paraburkholderia</taxon>
    </lineage>
</organism>
<proteinExistence type="inferred from homology"/>
<accession>A0ABR6FWG0</accession>
<dbReference type="InterPro" id="IPR051122">
    <property type="entry name" value="SDR_DHRS6-like"/>
</dbReference>
<keyword evidence="5" id="KW-1185">Reference proteome</keyword>
<dbReference type="PANTHER" id="PTHR43477:SF4">
    <property type="entry name" value="DEHYDROGENASE_REDUCTASE SDR FAMILY MEMBER 6"/>
    <property type="match status" value="1"/>
</dbReference>
<gene>
    <name evidence="4" type="ORF">FHX59_006239</name>
</gene>
<dbReference type="SUPFAM" id="SSF51735">
    <property type="entry name" value="NAD(P)-binding Rossmann-fold domains"/>
    <property type="match status" value="1"/>
</dbReference>
<protein>
    <submittedName>
        <fullName evidence="4">2-keto-3-deoxy-L-fuconate dehydrogenase</fullName>
        <ecNumber evidence="4">1.1.1.-</ecNumber>
    </submittedName>
</protein>
<comment type="caution">
    <text evidence="4">The sequence shown here is derived from an EMBL/GenBank/DDBJ whole genome shotgun (WGS) entry which is preliminary data.</text>
</comment>
<dbReference type="RefSeq" id="WP_110387188.1">
    <property type="nucleotide sequence ID" value="NZ_JACHVZ010000021.1"/>
</dbReference>
<dbReference type="InterPro" id="IPR020904">
    <property type="entry name" value="Sc_DH/Rdtase_CS"/>
</dbReference>
<evidence type="ECO:0000256" key="3">
    <source>
        <dbReference type="ARBA" id="ARBA00023027"/>
    </source>
</evidence>
<comment type="similarity">
    <text evidence="1">Belongs to the short-chain dehydrogenases/reductases (SDR) family.</text>
</comment>
<keyword evidence="2 4" id="KW-0560">Oxidoreductase</keyword>
<keyword evidence="3" id="KW-0520">NAD</keyword>
<reference evidence="4 5" key="1">
    <citation type="submission" date="2020-08" db="EMBL/GenBank/DDBJ databases">
        <title>Genomic Encyclopedia of Type Strains, Phase IV (KMG-V): Genome sequencing to study the core and pangenomes of soil and plant-associated prokaryotes.</title>
        <authorList>
            <person name="Whitman W."/>
        </authorList>
    </citation>
    <scope>NUCLEOTIDE SEQUENCE [LARGE SCALE GENOMIC DNA]</scope>
    <source>
        <strain evidence="4 5">SRMrh-85</strain>
    </source>
</reference>
<dbReference type="GO" id="GO:0016491">
    <property type="term" value="F:oxidoreductase activity"/>
    <property type="evidence" value="ECO:0007669"/>
    <property type="project" value="UniProtKB-KW"/>
</dbReference>
<dbReference type="Proteomes" id="UP000533533">
    <property type="component" value="Unassembled WGS sequence"/>
</dbReference>